<sequence>MALKYFKDKVFTQGASAAELLESSITSMRRHIERQGPGVLAHLCQSILLQWNNVVLGEKPSSNITGTVSSITRWTCTCAHCVKAKNFLTREPDRDLRLERIGAPARKHVEQEMNKLTKLGATHELLKTSPQGLVIIKSDQVWEHSKWNAKQYKGCAMLQSLSRTKSELKVLLGEHYGGVTGVLQGTMRKYDPSQAQPVAGTSSNAAEPPAKRRKVVVDPTTIIDLT</sequence>
<gene>
    <name evidence="2" type="ORF">QCA50_000901</name>
</gene>
<evidence type="ECO:0000313" key="3">
    <source>
        <dbReference type="Proteomes" id="UP001385951"/>
    </source>
</evidence>
<name>A0AAW0GS48_9APHY</name>
<keyword evidence="3" id="KW-1185">Reference proteome</keyword>
<dbReference type="EMBL" id="JASBNA010000001">
    <property type="protein sequence ID" value="KAK7696248.1"/>
    <property type="molecule type" value="Genomic_DNA"/>
</dbReference>
<dbReference type="AlphaFoldDB" id="A0AAW0GS48"/>
<evidence type="ECO:0000313" key="2">
    <source>
        <dbReference type="EMBL" id="KAK7696248.1"/>
    </source>
</evidence>
<comment type="caution">
    <text evidence="2">The sequence shown here is derived from an EMBL/GenBank/DDBJ whole genome shotgun (WGS) entry which is preliminary data.</text>
</comment>
<organism evidence="2 3">
    <name type="scientific">Cerrena zonata</name>
    <dbReference type="NCBI Taxonomy" id="2478898"/>
    <lineage>
        <taxon>Eukaryota</taxon>
        <taxon>Fungi</taxon>
        <taxon>Dikarya</taxon>
        <taxon>Basidiomycota</taxon>
        <taxon>Agaricomycotina</taxon>
        <taxon>Agaricomycetes</taxon>
        <taxon>Polyporales</taxon>
        <taxon>Cerrenaceae</taxon>
        <taxon>Cerrena</taxon>
    </lineage>
</organism>
<protein>
    <recommendedName>
        <fullName evidence="4">TFIIS N-terminal domain-containing protein</fullName>
    </recommendedName>
</protein>
<evidence type="ECO:0000256" key="1">
    <source>
        <dbReference type="SAM" id="MobiDB-lite"/>
    </source>
</evidence>
<evidence type="ECO:0008006" key="4">
    <source>
        <dbReference type="Google" id="ProtNLM"/>
    </source>
</evidence>
<accession>A0AAW0GS48</accession>
<feature type="compositionally biased region" description="Polar residues" evidence="1">
    <location>
        <begin position="193"/>
        <end position="205"/>
    </location>
</feature>
<proteinExistence type="predicted"/>
<feature type="region of interest" description="Disordered" evidence="1">
    <location>
        <begin position="192"/>
        <end position="226"/>
    </location>
</feature>
<dbReference type="Proteomes" id="UP001385951">
    <property type="component" value="Unassembled WGS sequence"/>
</dbReference>
<reference evidence="2 3" key="1">
    <citation type="submission" date="2022-09" db="EMBL/GenBank/DDBJ databases">
        <authorList>
            <person name="Palmer J.M."/>
        </authorList>
    </citation>
    <scope>NUCLEOTIDE SEQUENCE [LARGE SCALE GENOMIC DNA]</scope>
    <source>
        <strain evidence="2 3">DSM 7382</strain>
    </source>
</reference>